<dbReference type="AlphaFoldDB" id="A0AAW0LSQ7"/>
<evidence type="ECO:0000313" key="1">
    <source>
        <dbReference type="EMBL" id="KAK7854718.1"/>
    </source>
</evidence>
<comment type="caution">
    <text evidence="1">The sequence shown here is derived from an EMBL/GenBank/DDBJ whole genome shotgun (WGS) entry which is preliminary data.</text>
</comment>
<evidence type="ECO:0000313" key="2">
    <source>
        <dbReference type="Proteomes" id="UP000237347"/>
    </source>
</evidence>
<name>A0AAW0LSQ7_QUESU</name>
<keyword evidence="2" id="KW-1185">Reference proteome</keyword>
<feature type="non-terminal residue" evidence="1">
    <location>
        <position position="442"/>
    </location>
</feature>
<dbReference type="PANTHER" id="PTHR38134">
    <property type="entry name" value="SLR1395 PROTEIN"/>
    <property type="match status" value="1"/>
</dbReference>
<reference evidence="1 2" key="1">
    <citation type="journal article" date="2018" name="Sci. Data">
        <title>The draft genome sequence of cork oak.</title>
        <authorList>
            <person name="Ramos A.M."/>
            <person name="Usie A."/>
            <person name="Barbosa P."/>
            <person name="Barros P.M."/>
            <person name="Capote T."/>
            <person name="Chaves I."/>
            <person name="Simoes F."/>
            <person name="Abreu I."/>
            <person name="Carrasquinho I."/>
            <person name="Faro C."/>
            <person name="Guimaraes J.B."/>
            <person name="Mendonca D."/>
            <person name="Nobrega F."/>
            <person name="Rodrigues L."/>
            <person name="Saibo N.J.M."/>
            <person name="Varela M.C."/>
            <person name="Egas C."/>
            <person name="Matos J."/>
            <person name="Miguel C.M."/>
            <person name="Oliveira M.M."/>
            <person name="Ricardo C.P."/>
            <person name="Goncalves S."/>
        </authorList>
    </citation>
    <scope>NUCLEOTIDE SEQUENCE [LARGE SCALE GENOMIC DNA]</scope>
    <source>
        <strain evidence="2">cv. HL8</strain>
    </source>
</reference>
<dbReference type="Proteomes" id="UP000237347">
    <property type="component" value="Unassembled WGS sequence"/>
</dbReference>
<dbReference type="PANTHER" id="PTHR38134:SF2">
    <property type="entry name" value="GALACTOKINASE"/>
    <property type="match status" value="1"/>
</dbReference>
<dbReference type="EMBL" id="PKMF04000052">
    <property type="protein sequence ID" value="KAK7854718.1"/>
    <property type="molecule type" value="Genomic_DNA"/>
</dbReference>
<proteinExistence type="predicted"/>
<accession>A0AAW0LSQ7</accession>
<organism evidence="1 2">
    <name type="scientific">Quercus suber</name>
    <name type="common">Cork oak</name>
    <dbReference type="NCBI Taxonomy" id="58331"/>
    <lineage>
        <taxon>Eukaryota</taxon>
        <taxon>Viridiplantae</taxon>
        <taxon>Streptophyta</taxon>
        <taxon>Embryophyta</taxon>
        <taxon>Tracheophyta</taxon>
        <taxon>Spermatophyta</taxon>
        <taxon>Magnoliopsida</taxon>
        <taxon>eudicotyledons</taxon>
        <taxon>Gunneridae</taxon>
        <taxon>Pentapetalae</taxon>
        <taxon>rosids</taxon>
        <taxon>fabids</taxon>
        <taxon>Fagales</taxon>
        <taxon>Fagaceae</taxon>
        <taxon>Quercus</taxon>
    </lineage>
</organism>
<dbReference type="Gene3D" id="3.40.50.2000">
    <property type="entry name" value="Glycogen Phosphorylase B"/>
    <property type="match status" value="1"/>
</dbReference>
<dbReference type="FunFam" id="3.40.50.2000:FF:000140">
    <property type="entry name" value="L-arabinokinase"/>
    <property type="match status" value="1"/>
</dbReference>
<gene>
    <name evidence="1" type="primary">ARA1_2</name>
    <name evidence="1" type="ORF">CFP56_031107</name>
</gene>
<dbReference type="SUPFAM" id="SSF53756">
    <property type="entry name" value="UDP-Glycosyltransferase/glycogen phosphorylase"/>
    <property type="match status" value="1"/>
</dbReference>
<dbReference type="InterPro" id="IPR053205">
    <property type="entry name" value="GHMP_kinase_L-arabinokinase"/>
</dbReference>
<protein>
    <submittedName>
        <fullName evidence="1">L-arabinokinase</fullName>
    </submittedName>
</protein>
<sequence length="442" mass="48780">MRINEENDGVSASRDHLVFAYYVTGHGFGHATRVVEVARQLILAGHDVHVVTGAPDFVFTSEIQSPRLFIRKVLLDCGAVQADALTVDRLASLEKYHETAVVPRASILETEIEWLNSIKADLVVSDVVPVACRAAADAGIRSVCVTNFSWDFIYAEYVMAAGNHHRSIVWQIAEDYSHCEFLIRLPGYCPMPAFRDVIDVPLVVRRLHKSRKEVRKELGIGDDVKLVILNFGGQPAGWNLKEEYLPSGWLCLVCGASNQELPPNFIKLAKDAYTPDLIAASDCMLAKILQETAIGKNYASDKLSGARRLRDAIILGYQLQRAPGRDAFIPEWYASAENELGISGGSPTYQSSDNGSIMRSCTEDFEILHGDPRDYPDTIGFLKSLAELDAVNDSEKSGETRRERKAAAGLFNWEDEIFVSRAPGRLDVMGGIADYSGSLVLQ</sequence>